<keyword evidence="2" id="KW-0813">Transport</keyword>
<dbReference type="GO" id="GO:0005524">
    <property type="term" value="F:ATP binding"/>
    <property type="evidence" value="ECO:0007669"/>
    <property type="project" value="UniProtKB-KW"/>
</dbReference>
<dbReference type="InterPro" id="IPR003593">
    <property type="entry name" value="AAA+_ATPase"/>
</dbReference>
<comment type="similarity">
    <text evidence="1">Belongs to the ABC transporter superfamily.</text>
</comment>
<protein>
    <submittedName>
        <fullName evidence="6">ABC transporter ATP-binding protein</fullName>
    </submittedName>
</protein>
<evidence type="ECO:0000256" key="1">
    <source>
        <dbReference type="ARBA" id="ARBA00005417"/>
    </source>
</evidence>
<reference evidence="7" key="1">
    <citation type="journal article" date="2019" name="Int. J. Syst. Evol. Microbiol.">
        <title>The Global Catalogue of Microorganisms (GCM) 10K type strain sequencing project: providing services to taxonomists for standard genome sequencing and annotation.</title>
        <authorList>
            <consortium name="The Broad Institute Genomics Platform"/>
            <consortium name="The Broad Institute Genome Sequencing Center for Infectious Disease"/>
            <person name="Wu L."/>
            <person name="Ma J."/>
        </authorList>
    </citation>
    <scope>NUCLEOTIDE SEQUENCE [LARGE SCALE GENOMIC DNA]</scope>
    <source>
        <strain evidence="7">CGMCC 4.7645</strain>
    </source>
</reference>
<dbReference type="InterPro" id="IPR050319">
    <property type="entry name" value="ABC_transp_ATP-bind"/>
</dbReference>
<accession>A0ABW5FQT1</accession>
<dbReference type="PANTHER" id="PTHR43776:SF7">
    <property type="entry name" value="D,D-DIPEPTIDE TRANSPORT ATP-BINDING PROTEIN DDPF-RELATED"/>
    <property type="match status" value="1"/>
</dbReference>
<dbReference type="InterPro" id="IPR027417">
    <property type="entry name" value="P-loop_NTPase"/>
</dbReference>
<dbReference type="PROSITE" id="PS50893">
    <property type="entry name" value="ABC_TRANSPORTER_2"/>
    <property type="match status" value="1"/>
</dbReference>
<proteinExistence type="inferred from homology"/>
<sequence length="345" mass="37122">MPEPETVVRATGLVKRFPVTRSLFGRPLQTVRAVDGVDLEVQAGTTLGIVGESGSGKTTVGQLIARLQEPDEGTIEVEGVDVTRARGRALKLVRERLQFIFQDPYGALDPTKTVGHAVAEPLVVHRRISGREMNAHAGPLLERVALDPEFASRRPDELSGGQRQRVCIARALALSPSVLVADEPTSALDLSTRSEILNLLLDIQEESGQAVVLISHDFATVRHLAHRIAVMYFGRVIEEGTAAEITESPTHPYTQALLSAVPAPNPDLQRSRQRTVLHGDLPDPLKPPTGCRFRNRCPVAMDACATQDPPLLRIGPTRRVACLRHQPTAPGPAVVGAPDAAGQSG</sequence>
<dbReference type="NCBIfam" id="TIGR01727">
    <property type="entry name" value="oligo_HPY"/>
    <property type="match status" value="1"/>
</dbReference>
<dbReference type="SUPFAM" id="SSF52540">
    <property type="entry name" value="P-loop containing nucleoside triphosphate hydrolases"/>
    <property type="match status" value="1"/>
</dbReference>
<dbReference type="EMBL" id="JBHUKR010000006">
    <property type="protein sequence ID" value="MFD2417193.1"/>
    <property type="molecule type" value="Genomic_DNA"/>
</dbReference>
<name>A0ABW5FQT1_9PSEU</name>
<evidence type="ECO:0000313" key="6">
    <source>
        <dbReference type="EMBL" id="MFD2417193.1"/>
    </source>
</evidence>
<dbReference type="Pfam" id="PF08352">
    <property type="entry name" value="oligo_HPY"/>
    <property type="match status" value="1"/>
</dbReference>
<evidence type="ECO:0000259" key="5">
    <source>
        <dbReference type="PROSITE" id="PS50893"/>
    </source>
</evidence>
<dbReference type="Gene3D" id="3.40.50.300">
    <property type="entry name" value="P-loop containing nucleotide triphosphate hydrolases"/>
    <property type="match status" value="1"/>
</dbReference>
<evidence type="ECO:0000313" key="7">
    <source>
        <dbReference type="Proteomes" id="UP001597417"/>
    </source>
</evidence>
<organism evidence="6 7">
    <name type="scientific">Amycolatopsis pigmentata</name>
    <dbReference type="NCBI Taxonomy" id="450801"/>
    <lineage>
        <taxon>Bacteria</taxon>
        <taxon>Bacillati</taxon>
        <taxon>Actinomycetota</taxon>
        <taxon>Actinomycetes</taxon>
        <taxon>Pseudonocardiales</taxon>
        <taxon>Pseudonocardiaceae</taxon>
        <taxon>Amycolatopsis</taxon>
    </lineage>
</organism>
<keyword evidence="4 6" id="KW-0067">ATP-binding</keyword>
<evidence type="ECO:0000256" key="4">
    <source>
        <dbReference type="ARBA" id="ARBA00022840"/>
    </source>
</evidence>
<dbReference type="Proteomes" id="UP001597417">
    <property type="component" value="Unassembled WGS sequence"/>
</dbReference>
<dbReference type="PROSITE" id="PS00211">
    <property type="entry name" value="ABC_TRANSPORTER_1"/>
    <property type="match status" value="1"/>
</dbReference>
<keyword evidence="3" id="KW-0547">Nucleotide-binding</keyword>
<keyword evidence="7" id="KW-1185">Reference proteome</keyword>
<dbReference type="InterPro" id="IPR013563">
    <property type="entry name" value="Oligopep_ABC_C"/>
</dbReference>
<gene>
    <name evidence="6" type="ORF">ACFSXZ_12745</name>
</gene>
<dbReference type="InterPro" id="IPR003439">
    <property type="entry name" value="ABC_transporter-like_ATP-bd"/>
</dbReference>
<dbReference type="SMART" id="SM00382">
    <property type="entry name" value="AAA"/>
    <property type="match status" value="1"/>
</dbReference>
<feature type="domain" description="ABC transporter" evidence="5">
    <location>
        <begin position="8"/>
        <end position="258"/>
    </location>
</feature>
<dbReference type="PANTHER" id="PTHR43776">
    <property type="entry name" value="TRANSPORT ATP-BINDING PROTEIN"/>
    <property type="match status" value="1"/>
</dbReference>
<evidence type="ECO:0000256" key="3">
    <source>
        <dbReference type="ARBA" id="ARBA00022741"/>
    </source>
</evidence>
<dbReference type="CDD" id="cd03257">
    <property type="entry name" value="ABC_NikE_OppD_transporters"/>
    <property type="match status" value="1"/>
</dbReference>
<dbReference type="InterPro" id="IPR017871">
    <property type="entry name" value="ABC_transporter-like_CS"/>
</dbReference>
<dbReference type="Pfam" id="PF00005">
    <property type="entry name" value="ABC_tran"/>
    <property type="match status" value="1"/>
</dbReference>
<evidence type="ECO:0000256" key="2">
    <source>
        <dbReference type="ARBA" id="ARBA00022448"/>
    </source>
</evidence>
<dbReference type="RefSeq" id="WP_378264667.1">
    <property type="nucleotide sequence ID" value="NZ_JBHUKR010000006.1"/>
</dbReference>
<comment type="caution">
    <text evidence="6">The sequence shown here is derived from an EMBL/GenBank/DDBJ whole genome shotgun (WGS) entry which is preliminary data.</text>
</comment>